<organism evidence="1 2">
    <name type="scientific">Candidatus Giovannonibacteria bacterium GW2011_GWB1_47_6b</name>
    <dbReference type="NCBI Taxonomy" id="1618655"/>
    <lineage>
        <taxon>Bacteria</taxon>
        <taxon>Candidatus Giovannoniibacteriota</taxon>
    </lineage>
</organism>
<protein>
    <recommendedName>
        <fullName evidence="3">Type 4 fimbrial biogenesis protein PilX N-terminal domain-containing protein</fullName>
    </recommendedName>
</protein>
<dbReference type="AlphaFoldDB" id="A0A0G1T644"/>
<dbReference type="Proteomes" id="UP000034682">
    <property type="component" value="Unassembled WGS sequence"/>
</dbReference>
<dbReference type="EMBL" id="LCOK01000004">
    <property type="protein sequence ID" value="KKU77261.1"/>
    <property type="molecule type" value="Genomic_DNA"/>
</dbReference>
<name>A0A0G1T644_9BACT</name>
<comment type="caution">
    <text evidence="1">The sequence shown here is derived from an EMBL/GenBank/DDBJ whole genome shotgun (WGS) entry which is preliminary data.</text>
</comment>
<reference evidence="1 2" key="1">
    <citation type="journal article" date="2015" name="Nature">
        <title>rRNA introns, odd ribosomes, and small enigmatic genomes across a large radiation of phyla.</title>
        <authorList>
            <person name="Brown C.T."/>
            <person name="Hug L.A."/>
            <person name="Thomas B.C."/>
            <person name="Sharon I."/>
            <person name="Castelle C.J."/>
            <person name="Singh A."/>
            <person name="Wilkins M.J."/>
            <person name="Williams K.H."/>
            <person name="Banfield J.F."/>
        </authorList>
    </citation>
    <scope>NUCLEOTIDE SEQUENCE [LARGE SCALE GENOMIC DNA]</scope>
</reference>
<evidence type="ECO:0000313" key="1">
    <source>
        <dbReference type="EMBL" id="KKU77261.1"/>
    </source>
</evidence>
<gene>
    <name evidence="1" type="ORF">UY02_C0004G0006</name>
</gene>
<evidence type="ECO:0000313" key="2">
    <source>
        <dbReference type="Proteomes" id="UP000034682"/>
    </source>
</evidence>
<sequence length="126" mass="13724">MNKGFIVITSAMLLAFLMMIVAISLGSANLFTRFNVVDFNNKQISFLTARSCLDWALLKLADNGNYSGGESISVSNYQCTINPVETSGSNKIIKTRAQIDGATTNLKLTIVATDFSTVSLEELKNF</sequence>
<proteinExistence type="predicted"/>
<accession>A0A0G1T644</accession>
<evidence type="ECO:0008006" key="3">
    <source>
        <dbReference type="Google" id="ProtNLM"/>
    </source>
</evidence>